<sequence>MRRALKIIVRSVLVLALVIVALGLWKREEITRLLAVNSLFAEEKIVGNFSNMEGAFETTPLARGGKAISPLPQGGEMTLPAGTDQWIKDRAITSLLVLQGGQIRHESYYLGTAPNDRRISWSVAKSYLSALFGVLMEEGTITSIDDPVTKYVPLLKGSAYDGASIRNVLNMASGVTFDEDYLDYDSDINRMGRVIALGGTLDQFAADLKESFATPGDTWQYVSIDTHVVGMVVRGATGRDVPSLLAEKILAPLGLERDGYYITDGAGVAFVLGGLNFTARDFARFGWMIAQDGNYGGQQVVPAGWIAASTRASAPTKPGQTGYGYQWWIPKDAHEGEFFARGVYGQYIYIDRSRDVVIVSTGADRNFREQGVNESNIEMFRKLVKFL</sequence>
<organism evidence="3 4">
    <name type="scientific">Parasedimentitalea maritima</name>
    <dbReference type="NCBI Taxonomy" id="2578117"/>
    <lineage>
        <taxon>Bacteria</taxon>
        <taxon>Pseudomonadati</taxon>
        <taxon>Pseudomonadota</taxon>
        <taxon>Alphaproteobacteria</taxon>
        <taxon>Rhodobacterales</taxon>
        <taxon>Paracoccaceae</taxon>
        <taxon>Parasedimentitalea</taxon>
    </lineage>
</organism>
<protein>
    <submittedName>
        <fullName evidence="3">Serine hydrolase</fullName>
    </submittedName>
</protein>
<keyword evidence="1" id="KW-0472">Membrane</keyword>
<dbReference type="RefSeq" id="WP_158981808.1">
    <property type="nucleotide sequence ID" value="NZ_WSFO01000024.1"/>
</dbReference>
<dbReference type="Proteomes" id="UP000441586">
    <property type="component" value="Unassembled WGS sequence"/>
</dbReference>
<evidence type="ECO:0000256" key="1">
    <source>
        <dbReference type="SAM" id="Phobius"/>
    </source>
</evidence>
<comment type="caution">
    <text evidence="3">The sequence shown here is derived from an EMBL/GenBank/DDBJ whole genome shotgun (WGS) entry which is preliminary data.</text>
</comment>
<keyword evidence="1" id="KW-1133">Transmembrane helix</keyword>
<name>A0A6A4R6E4_9RHOB</name>
<dbReference type="InterPro" id="IPR012338">
    <property type="entry name" value="Beta-lactam/transpept-like"/>
</dbReference>
<reference evidence="3 4" key="1">
    <citation type="submission" date="2019-12" db="EMBL/GenBank/DDBJ databases">
        <authorList>
            <person name="Zhang Y.-J."/>
        </authorList>
    </citation>
    <scope>NUCLEOTIDE SEQUENCE [LARGE SCALE GENOMIC DNA]</scope>
    <source>
        <strain evidence="3 4">H18S-6</strain>
    </source>
</reference>
<accession>A0A6A4R6E4</accession>
<dbReference type="GO" id="GO:0016787">
    <property type="term" value="F:hydrolase activity"/>
    <property type="evidence" value="ECO:0007669"/>
    <property type="project" value="UniProtKB-KW"/>
</dbReference>
<feature type="transmembrane region" description="Helical" evidence="1">
    <location>
        <begin position="7"/>
        <end position="25"/>
    </location>
</feature>
<evidence type="ECO:0000313" key="4">
    <source>
        <dbReference type="Proteomes" id="UP000441586"/>
    </source>
</evidence>
<gene>
    <name evidence="3" type="ORF">GP644_23100</name>
</gene>
<keyword evidence="3" id="KW-0378">Hydrolase</keyword>
<dbReference type="InterPro" id="IPR001466">
    <property type="entry name" value="Beta-lactam-related"/>
</dbReference>
<dbReference type="PANTHER" id="PTHR43283:SF14">
    <property type="entry name" value="BLL8153 PROTEIN"/>
    <property type="match status" value="1"/>
</dbReference>
<dbReference type="SUPFAM" id="SSF56601">
    <property type="entry name" value="beta-lactamase/transpeptidase-like"/>
    <property type="match status" value="1"/>
</dbReference>
<dbReference type="Pfam" id="PF00144">
    <property type="entry name" value="Beta-lactamase"/>
    <property type="match status" value="1"/>
</dbReference>
<dbReference type="Gene3D" id="3.40.710.10">
    <property type="entry name" value="DD-peptidase/beta-lactamase superfamily"/>
    <property type="match status" value="1"/>
</dbReference>
<evidence type="ECO:0000259" key="2">
    <source>
        <dbReference type="Pfam" id="PF00144"/>
    </source>
</evidence>
<dbReference type="InterPro" id="IPR050789">
    <property type="entry name" value="Diverse_Enzym_Activities"/>
</dbReference>
<feature type="domain" description="Beta-lactamase-related" evidence="2">
    <location>
        <begin position="94"/>
        <end position="359"/>
    </location>
</feature>
<dbReference type="AlphaFoldDB" id="A0A6A4R6E4"/>
<dbReference type="PANTHER" id="PTHR43283">
    <property type="entry name" value="BETA-LACTAMASE-RELATED"/>
    <property type="match status" value="1"/>
</dbReference>
<keyword evidence="1" id="KW-0812">Transmembrane</keyword>
<evidence type="ECO:0000313" key="3">
    <source>
        <dbReference type="EMBL" id="KAE9624777.1"/>
    </source>
</evidence>
<proteinExistence type="predicted"/>
<dbReference type="EMBL" id="WSFO01000024">
    <property type="protein sequence ID" value="KAE9624777.1"/>
    <property type="molecule type" value="Genomic_DNA"/>
</dbReference>